<dbReference type="GO" id="GO:0008168">
    <property type="term" value="F:methyltransferase activity"/>
    <property type="evidence" value="ECO:0007669"/>
    <property type="project" value="UniProtKB-KW"/>
</dbReference>
<dbReference type="GO" id="GO:0032259">
    <property type="term" value="P:methylation"/>
    <property type="evidence" value="ECO:0007669"/>
    <property type="project" value="UniProtKB-KW"/>
</dbReference>
<dbReference type="SUPFAM" id="SSF53335">
    <property type="entry name" value="S-adenosyl-L-methionine-dependent methyltransferases"/>
    <property type="match status" value="1"/>
</dbReference>
<dbReference type="Proteomes" id="UP000186817">
    <property type="component" value="Unassembled WGS sequence"/>
</dbReference>
<dbReference type="Pfam" id="PF05063">
    <property type="entry name" value="MT-A70"/>
    <property type="match status" value="1"/>
</dbReference>
<dbReference type="PROSITE" id="PS51143">
    <property type="entry name" value="MT_A70"/>
    <property type="match status" value="1"/>
</dbReference>
<protein>
    <submittedName>
        <fullName evidence="2">Methyltransferase-like protein 4</fullName>
    </submittedName>
</protein>
<dbReference type="OrthoDB" id="61116at2759"/>
<dbReference type="EMBL" id="LSRX01000010">
    <property type="protein sequence ID" value="OLQ14854.1"/>
    <property type="molecule type" value="Genomic_DNA"/>
</dbReference>
<dbReference type="InterPro" id="IPR007757">
    <property type="entry name" value="MT-A70-like"/>
</dbReference>
<comment type="similarity">
    <text evidence="1">Belongs to the MT-A70-like family.</text>
</comment>
<keyword evidence="3" id="KW-1185">Reference proteome</keyword>
<dbReference type="GO" id="GO:0005634">
    <property type="term" value="C:nucleus"/>
    <property type="evidence" value="ECO:0007669"/>
    <property type="project" value="TreeGrafter"/>
</dbReference>
<sequence>MACQEFDIDVQVSADYQRFIALPRACCPEPFFRARKRKREEAATSNRLSSETLPAEQARLLQSLPEDAQQRPGHENCTQCCVKRNYASPPVPEELMSGRSTKEALAGGFLLPESSSWLQDDIFSSPDGLRSAGLVPPGGFAAAVVDPPWQSKSRGVRYQKCQSDELSQLRLGELLAPGGLCALWVTNDPKKQAFVSEKLFPQWGLREVACWIWIKVTNAGEPVLPFGADRPRLPFEKVLVARRPLEENDGVEDPSDRIFTAVPGAHSQKPFLDEYLPTGPKLEVFARNLRPGWTSWGNEVLLFQDVALYRPRDTEGATANGKDSELQVEWMVMDTTSLNALASFLALALAAVASRIDRWVAFQAHGRMVNWNQLQNATTPDSKPTPGWLFNEIIRDVAA</sequence>
<evidence type="ECO:0000256" key="1">
    <source>
        <dbReference type="PROSITE-ProRule" id="PRU00489"/>
    </source>
</evidence>
<keyword evidence="2" id="KW-0489">Methyltransferase</keyword>
<gene>
    <name evidence="2" type="primary">METTL4</name>
    <name evidence="2" type="ORF">AK812_SmicGene1026</name>
</gene>
<dbReference type="AlphaFoldDB" id="A0A1Q9F581"/>
<accession>A0A1Q9F581</accession>
<dbReference type="PANTHER" id="PTHR12829">
    <property type="entry name" value="N6-ADENOSINE-METHYLTRANSFERASE"/>
    <property type="match status" value="1"/>
</dbReference>
<reference evidence="2 3" key="1">
    <citation type="submission" date="2016-02" db="EMBL/GenBank/DDBJ databases">
        <title>Genome analysis of coral dinoflagellate symbionts highlights evolutionary adaptations to a symbiotic lifestyle.</title>
        <authorList>
            <person name="Aranda M."/>
            <person name="Li Y."/>
            <person name="Liew Y.J."/>
            <person name="Baumgarten S."/>
            <person name="Simakov O."/>
            <person name="Wilson M."/>
            <person name="Piel J."/>
            <person name="Ashoor H."/>
            <person name="Bougouffa S."/>
            <person name="Bajic V.B."/>
            <person name="Ryu T."/>
            <person name="Ravasi T."/>
            <person name="Bayer T."/>
            <person name="Micklem G."/>
            <person name="Kim H."/>
            <person name="Bhak J."/>
            <person name="Lajeunesse T.C."/>
            <person name="Voolstra C.R."/>
        </authorList>
    </citation>
    <scope>NUCLEOTIDE SEQUENCE [LARGE SCALE GENOMIC DNA]</scope>
    <source>
        <strain evidence="2 3">CCMP2467</strain>
    </source>
</reference>
<organism evidence="2 3">
    <name type="scientific">Symbiodinium microadriaticum</name>
    <name type="common">Dinoflagellate</name>
    <name type="synonym">Zooxanthella microadriatica</name>
    <dbReference type="NCBI Taxonomy" id="2951"/>
    <lineage>
        <taxon>Eukaryota</taxon>
        <taxon>Sar</taxon>
        <taxon>Alveolata</taxon>
        <taxon>Dinophyceae</taxon>
        <taxon>Suessiales</taxon>
        <taxon>Symbiodiniaceae</taxon>
        <taxon>Symbiodinium</taxon>
    </lineage>
</organism>
<dbReference type="InterPro" id="IPR029063">
    <property type="entry name" value="SAM-dependent_MTases_sf"/>
</dbReference>
<proteinExistence type="inferred from homology"/>
<keyword evidence="2" id="KW-0808">Transferase</keyword>
<comment type="caution">
    <text evidence="2">The sequence shown here is derived from an EMBL/GenBank/DDBJ whole genome shotgun (WGS) entry which is preliminary data.</text>
</comment>
<dbReference type="PANTHER" id="PTHR12829:SF4">
    <property type="entry name" value="N(6)-ADENINE-SPECIFIC METHYLTRANSFERASE METTL4"/>
    <property type="match status" value="1"/>
</dbReference>
<evidence type="ECO:0000313" key="2">
    <source>
        <dbReference type="EMBL" id="OLQ14854.1"/>
    </source>
</evidence>
<evidence type="ECO:0000313" key="3">
    <source>
        <dbReference type="Proteomes" id="UP000186817"/>
    </source>
</evidence>
<name>A0A1Q9F581_SYMMI</name>